<dbReference type="AlphaFoldDB" id="A0A914PLY4"/>
<protein>
    <submittedName>
        <fullName evidence="2">Cadherin domain-containing protein</fullName>
    </submittedName>
</protein>
<dbReference type="WBParaSite" id="PDA_v2.g19491.t1">
    <property type="protein sequence ID" value="PDA_v2.g19491.t1"/>
    <property type="gene ID" value="PDA_v2.g19491"/>
</dbReference>
<evidence type="ECO:0000313" key="2">
    <source>
        <dbReference type="WBParaSite" id="PDA_v2.g19491.t1"/>
    </source>
</evidence>
<proteinExistence type="predicted"/>
<organism evidence="1 2">
    <name type="scientific">Panagrolaimus davidi</name>
    <dbReference type="NCBI Taxonomy" id="227884"/>
    <lineage>
        <taxon>Eukaryota</taxon>
        <taxon>Metazoa</taxon>
        <taxon>Ecdysozoa</taxon>
        <taxon>Nematoda</taxon>
        <taxon>Chromadorea</taxon>
        <taxon>Rhabditida</taxon>
        <taxon>Tylenchina</taxon>
        <taxon>Panagrolaimomorpha</taxon>
        <taxon>Panagrolaimoidea</taxon>
        <taxon>Panagrolaimidae</taxon>
        <taxon>Panagrolaimus</taxon>
    </lineage>
</organism>
<sequence>MLLKTLLIKRAIINIGGVTHITVNDDIQFSVVIPPSDKSSHVYQIQDVKGNFEVLEIRDADDERSLPYDRIDKTFASNYHFKDGFVFHILAELDFEILEENDDNCGTENTYKLYVSHASLATLKPRECVKTNINFNDSSKTVLSSYIKKVDNETIEVHIVNPHHIGINGDYSDFRMQFPGTHDVSVNLFFDLNIPKSYKNDGNKK</sequence>
<reference evidence="2" key="1">
    <citation type="submission" date="2022-11" db="UniProtKB">
        <authorList>
            <consortium name="WormBaseParasite"/>
        </authorList>
    </citation>
    <scope>IDENTIFICATION</scope>
</reference>
<name>A0A914PLY4_9BILA</name>
<keyword evidence="1" id="KW-1185">Reference proteome</keyword>
<evidence type="ECO:0000313" key="1">
    <source>
        <dbReference type="Proteomes" id="UP000887578"/>
    </source>
</evidence>
<dbReference type="Proteomes" id="UP000887578">
    <property type="component" value="Unplaced"/>
</dbReference>
<accession>A0A914PLY4</accession>